<evidence type="ECO:0008006" key="4">
    <source>
        <dbReference type="Google" id="ProtNLM"/>
    </source>
</evidence>
<dbReference type="Proteomes" id="UP000186817">
    <property type="component" value="Unassembled WGS sequence"/>
</dbReference>
<evidence type="ECO:0000313" key="2">
    <source>
        <dbReference type="EMBL" id="OLP77412.1"/>
    </source>
</evidence>
<dbReference type="AlphaFoldDB" id="A0A1Q9C3C0"/>
<accession>A0A1Q9C3C0</accession>
<gene>
    <name evidence="2" type="ORF">AK812_SmicGene42518</name>
</gene>
<proteinExistence type="predicted"/>
<feature type="region of interest" description="Disordered" evidence="1">
    <location>
        <begin position="1226"/>
        <end position="1259"/>
    </location>
</feature>
<comment type="caution">
    <text evidence="2">The sequence shown here is derived from an EMBL/GenBank/DDBJ whole genome shotgun (WGS) entry which is preliminary data.</text>
</comment>
<feature type="region of interest" description="Disordered" evidence="1">
    <location>
        <begin position="539"/>
        <end position="590"/>
    </location>
</feature>
<dbReference type="EMBL" id="LSRX01001769">
    <property type="protein sequence ID" value="OLP77412.1"/>
    <property type="molecule type" value="Genomic_DNA"/>
</dbReference>
<feature type="compositionally biased region" description="Low complexity" evidence="1">
    <location>
        <begin position="1228"/>
        <end position="1238"/>
    </location>
</feature>
<dbReference type="OrthoDB" id="10284022at2759"/>
<sequence>MLYLVFDPMVFRFSVFHVAAPSLMTHHALGERLDDIPLDLFRELQSSHADFLLAREKLLTTKKTGFSRVVVVEAPRFDGFYLNVESLQRVQPHIQHMLTQQLRFLVKVVAETVRDEEGDEREVYSEAESRLTFALQESLYLESSRKRVVGVLTLKLLPGPAALTSNIPAPAGLPPAGGCYTDLPEYLRRGQQGIWTPKNRGHACFELCIRAHLADVGSWSPAERKVAAKARAAPFYDEPAPRGPGAALRDERRMVDVGLDFSMLPRGPVSFQDVDSFEEKNVGMVGIFVYEPLSEEWAASATTTLRPLREPSVEKPYLHEIVLLLCRQHFSLIYDFSKVVLDSGADTHVLPLSYYSEELGTSAYPKLKLVIRDVQGNAIHTTEQKMNITFEFRKENGKKICVMDSAVFGNVTQPLFAVGKLWKCGWGIEPKDSQSAYLKKGKTMVPIRIDWDAKYTYNPRKDDVKAFPYRTTLLTTYEEEEVKWSALEFFECGEEWSGRERMEITASKRWNVVVTIMEREPCGMEAYGKYVNPFTTSIEEEKSTKKKSDEEKDREEVMKDLDALESGEKTPDDDERTTYDEKEEKRKQVEEKLPSIGVKITSECTLYLWEEMVRQMIISLVMVLDLMKQDRTLRQAKIAEVNEMMIMVMMMMMMMMKTLAKVKTHLKHLQSGIWKVKLKNLLTEMKVLKEMPEGFQATEDGNVEITMNPKYIEGICAQWFQIMDDRLWRLLEDSGCICVSELRVHFATPWHLACSVDSLEDATVLAEQVMPKALPAEHKRIGGHVWKWISDNTNLLSRVQARLRSKATRIEASAGSKVSPGEVFDQLMSGSLELCKQTSRAHSRWISGGAGTPIEAEKAAKKFWGTVLVQIMVEARLPIVEIPVENEEQRVMYALRALGARRSKTLRNRARTWRKARDWMQSVKGYVFPRSPADVVDYLIFLEQESGTKSCISEFMSALSVLEDAGLGQQDRTFLVFQSSADFEEPCFKFAKPEVISNYMRLIWRQLKVPFKKLGEPAWKPRTERDLLGTECYLFWSGHSMRHVLPTIAAVFGVPKEQRDYLGRWHVGLHHSSDYIHTCRQIVHDIQRRVCDKLSGGKPGYDEEELFEDFGAWLRERGLDPEPWVKRHAILRTVNGCKVLNQTWPLLREFTDRPDDSVPALPASNTSQDEKESPFWVSISRHSGHRRLHIRNGCWVTPGSCHKFAEVWAVDSSVADSFCKLCYKNKEGSSSSSGESSSTDLGEPAESSDPVMPTFGMGP</sequence>
<reference evidence="2 3" key="1">
    <citation type="submission" date="2016-02" db="EMBL/GenBank/DDBJ databases">
        <title>Genome analysis of coral dinoflagellate symbionts highlights evolutionary adaptations to a symbiotic lifestyle.</title>
        <authorList>
            <person name="Aranda M."/>
            <person name="Li Y."/>
            <person name="Liew Y.J."/>
            <person name="Baumgarten S."/>
            <person name="Simakov O."/>
            <person name="Wilson M."/>
            <person name="Piel J."/>
            <person name="Ashoor H."/>
            <person name="Bougouffa S."/>
            <person name="Bajic V.B."/>
            <person name="Ryu T."/>
            <person name="Ravasi T."/>
            <person name="Bayer T."/>
            <person name="Micklem G."/>
            <person name="Kim H."/>
            <person name="Bhak J."/>
            <person name="Lajeunesse T.C."/>
            <person name="Voolstra C.R."/>
        </authorList>
    </citation>
    <scope>NUCLEOTIDE SEQUENCE [LARGE SCALE GENOMIC DNA]</scope>
    <source>
        <strain evidence="2 3">CCMP2467</strain>
    </source>
</reference>
<evidence type="ECO:0000313" key="3">
    <source>
        <dbReference type="Proteomes" id="UP000186817"/>
    </source>
</evidence>
<feature type="region of interest" description="Disordered" evidence="1">
    <location>
        <begin position="1155"/>
        <end position="1174"/>
    </location>
</feature>
<organism evidence="2 3">
    <name type="scientific">Symbiodinium microadriaticum</name>
    <name type="common">Dinoflagellate</name>
    <name type="synonym">Zooxanthella microadriatica</name>
    <dbReference type="NCBI Taxonomy" id="2951"/>
    <lineage>
        <taxon>Eukaryota</taxon>
        <taxon>Sar</taxon>
        <taxon>Alveolata</taxon>
        <taxon>Dinophyceae</taxon>
        <taxon>Suessiales</taxon>
        <taxon>Symbiodiniaceae</taxon>
        <taxon>Symbiodinium</taxon>
    </lineage>
</organism>
<keyword evidence="3" id="KW-1185">Reference proteome</keyword>
<protein>
    <recommendedName>
        <fullName evidence="4">Peptidase A2 domain-containing protein</fullName>
    </recommendedName>
</protein>
<evidence type="ECO:0000256" key="1">
    <source>
        <dbReference type="SAM" id="MobiDB-lite"/>
    </source>
</evidence>
<name>A0A1Q9C3C0_SYMMI</name>